<name>A0ABM1PGA3_DROAR</name>
<evidence type="ECO:0000256" key="1">
    <source>
        <dbReference type="SAM" id="MobiDB-lite"/>
    </source>
</evidence>
<feature type="region of interest" description="Disordered" evidence="1">
    <location>
        <begin position="234"/>
        <end position="311"/>
    </location>
</feature>
<feature type="region of interest" description="Disordered" evidence="1">
    <location>
        <begin position="84"/>
        <end position="117"/>
    </location>
</feature>
<gene>
    <name evidence="3" type="primary">LOC108615908</name>
</gene>
<feature type="compositionally biased region" description="Basic and acidic residues" evidence="1">
    <location>
        <begin position="1"/>
        <end position="14"/>
    </location>
</feature>
<feature type="compositionally biased region" description="Polar residues" evidence="1">
    <location>
        <begin position="89"/>
        <end position="112"/>
    </location>
</feature>
<feature type="compositionally biased region" description="Low complexity" evidence="1">
    <location>
        <begin position="283"/>
        <end position="301"/>
    </location>
</feature>
<sequence>MDKDRSRTITDKKTSPAARRCKKPETCIHLRSQRQKQGNPSTQVLYRGPNFQAHRSDEDIFFDCLSISDTDFPREGQSCKNIDSCRSKPANNEQTKPVSCKSTCSGQASGTSKYDDPEAVRAALRRAENVTQMLLKNFERNQGDSKRQCNATLEITARLLTDPRPNASKCLQGRPVTVQMPLRFDPCSGQMVTCGPSQPVDKSQMSVCSKNASKDYSCPVSTCHAHQPAPVPAPLPIPAPAPAPPPAPAPAPAPPPAPESTSSSDTELVPLPLVMPIPSSEQKPATEPVKEPVPVVPVTAPRSEPEPVESKTLTPLLEKSPVPSKIEGQLKKYFLALPQHKEFSNCSPCRFDPSPIMDEDGNVFCPGNCGCCQCPWKQRTLDDNRERVNVKVCRCVQRGTIFSNFDERDACSQTSYFDFCPCREKAEAKFLELYDKEMWSEPNSTRGREVLLSEIKELKIPPQAHQS</sequence>
<feature type="region of interest" description="Disordered" evidence="1">
    <location>
        <begin position="1"/>
        <end position="22"/>
    </location>
</feature>
<accession>A0ABM1PGA3</accession>
<reference evidence="3" key="3">
    <citation type="submission" date="2025-08" db="UniProtKB">
        <authorList>
            <consortium name="RefSeq"/>
        </authorList>
    </citation>
    <scope>IDENTIFICATION</scope>
    <source>
        <tissue evidence="3">Whole organism</tissue>
    </source>
</reference>
<organism evidence="2 3">
    <name type="scientific">Drosophila arizonae</name>
    <name type="common">Fruit fly</name>
    <dbReference type="NCBI Taxonomy" id="7263"/>
    <lineage>
        <taxon>Eukaryota</taxon>
        <taxon>Metazoa</taxon>
        <taxon>Ecdysozoa</taxon>
        <taxon>Arthropoda</taxon>
        <taxon>Hexapoda</taxon>
        <taxon>Insecta</taxon>
        <taxon>Pterygota</taxon>
        <taxon>Neoptera</taxon>
        <taxon>Endopterygota</taxon>
        <taxon>Diptera</taxon>
        <taxon>Brachycera</taxon>
        <taxon>Muscomorpha</taxon>
        <taxon>Ephydroidea</taxon>
        <taxon>Drosophilidae</taxon>
        <taxon>Drosophila</taxon>
    </lineage>
</organism>
<reference evidence="2" key="2">
    <citation type="journal article" date="2016" name="G3 (Bethesda)">
        <title>Genome Evolution in Three Species of Cactophilic Drosophila.</title>
        <authorList>
            <person name="Sanchez-Flores A."/>
            <person name="Penazola F."/>
            <person name="Carpinteyro-Ponce J."/>
            <person name="Nazario-Yepiz N."/>
            <person name="Abreu-Goodger C."/>
            <person name="Machado C.A."/>
            <person name="Markow T.A."/>
        </authorList>
    </citation>
    <scope>NUCLEOTIDE SEQUENCE [LARGE SCALE GENOMIC DNA]</scope>
</reference>
<reference evidence="2" key="1">
    <citation type="journal article" date="1997" name="Nucleic Acids Res.">
        <title>tRNAscan-SE: a program for improved detection of transfer RNA genes in genomic sequence.</title>
        <authorList>
            <person name="Lowe T.M."/>
            <person name="Eddy S.R."/>
        </authorList>
    </citation>
    <scope>NUCLEOTIDE SEQUENCE [LARGE SCALE GENOMIC DNA]</scope>
</reference>
<dbReference type="Proteomes" id="UP000694904">
    <property type="component" value="Chromosome 2"/>
</dbReference>
<evidence type="ECO:0000313" key="2">
    <source>
        <dbReference type="Proteomes" id="UP000694904"/>
    </source>
</evidence>
<dbReference type="RefSeq" id="XP_017866239.1">
    <property type="nucleotide sequence ID" value="XM_018010750.1"/>
</dbReference>
<proteinExistence type="predicted"/>
<dbReference type="GeneID" id="108615908"/>
<feature type="compositionally biased region" description="Pro residues" evidence="1">
    <location>
        <begin position="234"/>
        <end position="258"/>
    </location>
</feature>
<protein>
    <submittedName>
        <fullName evidence="3">Keratinocyte proline-rich protein isoform X1</fullName>
    </submittedName>
</protein>
<keyword evidence="2" id="KW-1185">Reference proteome</keyword>
<evidence type="ECO:0000313" key="3">
    <source>
        <dbReference type="RefSeq" id="XP_017866239.1"/>
    </source>
</evidence>